<dbReference type="AlphaFoldDB" id="A0A1M5DZI6"/>
<keyword evidence="14" id="KW-1185">Reference proteome</keyword>
<proteinExistence type="inferred from homology"/>
<dbReference type="RefSeq" id="WP_073316619.1">
    <property type="nucleotide sequence ID" value="NZ_FQWD01000001.1"/>
</dbReference>
<evidence type="ECO:0000313" key="14">
    <source>
        <dbReference type="Proteomes" id="UP000184520"/>
    </source>
</evidence>
<keyword evidence="4" id="KW-0479">Metal-binding</keyword>
<evidence type="ECO:0000256" key="12">
    <source>
        <dbReference type="ARBA" id="ARBA00048451"/>
    </source>
</evidence>
<keyword evidence="5" id="KW-0547">Nucleotide-binding</keyword>
<protein>
    <recommendedName>
        <fullName evidence="11">fructokinase</fullName>
        <ecNumber evidence="11">2.7.1.4</ecNumber>
    </recommendedName>
</protein>
<evidence type="ECO:0000256" key="11">
    <source>
        <dbReference type="ARBA" id="ARBA00038887"/>
    </source>
</evidence>
<dbReference type="PROSITE" id="PS01125">
    <property type="entry name" value="ROK"/>
    <property type="match status" value="1"/>
</dbReference>
<evidence type="ECO:0000256" key="9">
    <source>
        <dbReference type="ARBA" id="ARBA00022842"/>
    </source>
</evidence>
<comment type="catalytic activity">
    <reaction evidence="12">
        <text>D-fructose + ATP = D-fructose 6-phosphate + ADP + H(+)</text>
        <dbReference type="Rhea" id="RHEA:16125"/>
        <dbReference type="ChEBI" id="CHEBI:15378"/>
        <dbReference type="ChEBI" id="CHEBI:30616"/>
        <dbReference type="ChEBI" id="CHEBI:37721"/>
        <dbReference type="ChEBI" id="CHEBI:61527"/>
        <dbReference type="ChEBI" id="CHEBI:456216"/>
        <dbReference type="EC" id="2.7.1.4"/>
    </reaction>
</comment>
<comment type="similarity">
    <text evidence="2">Belongs to the ROK (NagC/XylR) family.</text>
</comment>
<evidence type="ECO:0000256" key="1">
    <source>
        <dbReference type="ARBA" id="ARBA00001946"/>
    </source>
</evidence>
<evidence type="ECO:0000256" key="6">
    <source>
        <dbReference type="ARBA" id="ARBA00022777"/>
    </source>
</evidence>
<evidence type="ECO:0000313" key="13">
    <source>
        <dbReference type="EMBL" id="SHF72251.1"/>
    </source>
</evidence>
<dbReference type="PANTHER" id="PTHR42742:SF3">
    <property type="entry name" value="FRUCTOKINASE"/>
    <property type="match status" value="1"/>
</dbReference>
<evidence type="ECO:0000256" key="3">
    <source>
        <dbReference type="ARBA" id="ARBA00022679"/>
    </source>
</evidence>
<keyword evidence="8" id="KW-0067">ATP-binding</keyword>
<dbReference type="GO" id="GO:0008865">
    <property type="term" value="F:fructokinase activity"/>
    <property type="evidence" value="ECO:0007669"/>
    <property type="project" value="UniProtKB-EC"/>
</dbReference>
<organism evidence="13 14">
    <name type="scientific">Marisediminitalea aggregata</name>
    <dbReference type="NCBI Taxonomy" id="634436"/>
    <lineage>
        <taxon>Bacteria</taxon>
        <taxon>Pseudomonadati</taxon>
        <taxon>Pseudomonadota</taxon>
        <taxon>Gammaproteobacteria</taxon>
        <taxon>Alteromonadales</taxon>
        <taxon>Alteromonadaceae</taxon>
        <taxon>Marisediminitalea</taxon>
    </lineage>
</organism>
<sequence length="293" mass="30437">MALTDPYYAVIEAGGTKFNCAIVTPDKEIVAEIRIPTTTPEETLSATVAFFTAQRAAGYPFSKMGIASFGPLDLDPASPTYGYITKTPKPHWSNTDLANALASALDCEVVIDTDVNGAALGEYRWGAAQGAGVAVYVTVGTGVGGGIVVNGKPLHGLVHPEIGHMLVQPPAGITGTCPFHTNCVEGLASGTALGKIWAQPSDTFDDDHPAWDGLAEVLGNMCHNLMVVLSAEKIILGGGVMQKPGIVDKIVAATEKTLNDYVVFPEGKSLQDVICTPGLGTRSGMLGALALLD</sequence>
<dbReference type="InterPro" id="IPR051804">
    <property type="entry name" value="Carb_Metab_Reg_Kinase/Isom"/>
</dbReference>
<keyword evidence="10" id="KW-0119">Carbohydrate metabolism</keyword>
<dbReference type="GO" id="GO:0005524">
    <property type="term" value="F:ATP binding"/>
    <property type="evidence" value="ECO:0007669"/>
    <property type="project" value="UniProtKB-KW"/>
</dbReference>
<comment type="cofactor">
    <cofactor evidence="1">
        <name>Mg(2+)</name>
        <dbReference type="ChEBI" id="CHEBI:18420"/>
    </cofactor>
</comment>
<keyword evidence="7" id="KW-0862">Zinc</keyword>
<evidence type="ECO:0000256" key="10">
    <source>
        <dbReference type="ARBA" id="ARBA00023277"/>
    </source>
</evidence>
<reference evidence="14" key="1">
    <citation type="submission" date="2016-11" db="EMBL/GenBank/DDBJ databases">
        <authorList>
            <person name="Varghese N."/>
            <person name="Submissions S."/>
        </authorList>
    </citation>
    <scope>NUCLEOTIDE SEQUENCE [LARGE SCALE GENOMIC DNA]</scope>
    <source>
        <strain evidence="14">CGMCC 1.8995</strain>
    </source>
</reference>
<evidence type="ECO:0000256" key="5">
    <source>
        <dbReference type="ARBA" id="ARBA00022741"/>
    </source>
</evidence>
<accession>A0A1M5DZI6</accession>
<dbReference type="InterPro" id="IPR043129">
    <property type="entry name" value="ATPase_NBD"/>
</dbReference>
<gene>
    <name evidence="13" type="ORF">SAMN05216361_0187</name>
</gene>
<dbReference type="SUPFAM" id="SSF53067">
    <property type="entry name" value="Actin-like ATPase domain"/>
    <property type="match status" value="1"/>
</dbReference>
<dbReference type="OrthoDB" id="9783435at2"/>
<dbReference type="InterPro" id="IPR000600">
    <property type="entry name" value="ROK"/>
</dbReference>
<name>A0A1M5DZI6_9ALTE</name>
<dbReference type="CDD" id="cd24067">
    <property type="entry name" value="ASKHA_NBD_ROK_BsFRK-like"/>
    <property type="match status" value="1"/>
</dbReference>
<dbReference type="Gene3D" id="3.30.420.40">
    <property type="match status" value="2"/>
</dbReference>
<keyword evidence="9" id="KW-0460">Magnesium</keyword>
<dbReference type="GO" id="GO:0046872">
    <property type="term" value="F:metal ion binding"/>
    <property type="evidence" value="ECO:0007669"/>
    <property type="project" value="UniProtKB-KW"/>
</dbReference>
<evidence type="ECO:0000256" key="7">
    <source>
        <dbReference type="ARBA" id="ARBA00022833"/>
    </source>
</evidence>
<keyword evidence="6 13" id="KW-0418">Kinase</keyword>
<dbReference type="Proteomes" id="UP000184520">
    <property type="component" value="Unassembled WGS sequence"/>
</dbReference>
<evidence type="ECO:0000256" key="4">
    <source>
        <dbReference type="ARBA" id="ARBA00022723"/>
    </source>
</evidence>
<dbReference type="PANTHER" id="PTHR42742">
    <property type="entry name" value="TRANSCRIPTIONAL REPRESSOR MPRA"/>
    <property type="match status" value="1"/>
</dbReference>
<dbReference type="Pfam" id="PF00480">
    <property type="entry name" value="ROK"/>
    <property type="match status" value="1"/>
</dbReference>
<dbReference type="EC" id="2.7.1.4" evidence="11"/>
<evidence type="ECO:0000256" key="2">
    <source>
        <dbReference type="ARBA" id="ARBA00006479"/>
    </source>
</evidence>
<evidence type="ECO:0000256" key="8">
    <source>
        <dbReference type="ARBA" id="ARBA00022840"/>
    </source>
</evidence>
<dbReference type="FunFam" id="3.30.420.40:FF:000153">
    <property type="entry name" value="Putative fructokinase"/>
    <property type="match status" value="1"/>
</dbReference>
<dbReference type="EMBL" id="FQWD01000001">
    <property type="protein sequence ID" value="SHF72251.1"/>
    <property type="molecule type" value="Genomic_DNA"/>
</dbReference>
<dbReference type="STRING" id="634436.SAMN05216361_0187"/>
<dbReference type="InterPro" id="IPR049874">
    <property type="entry name" value="ROK_cs"/>
</dbReference>
<keyword evidence="3" id="KW-0808">Transferase</keyword>